<evidence type="ECO:0000259" key="1">
    <source>
        <dbReference type="Pfam" id="PF18892"/>
    </source>
</evidence>
<reference evidence="2 3" key="1">
    <citation type="submission" date="2013-02" db="EMBL/GenBank/DDBJ databases">
        <title>Genome sequence of Clostridium saccharoperbutylacetonicum N1-4(HMT).</title>
        <authorList>
            <person name="Poehlein A."/>
            <person name="Daniel R."/>
        </authorList>
    </citation>
    <scope>NUCLEOTIDE SEQUENCE [LARGE SCALE GENOMIC DNA]</scope>
    <source>
        <strain evidence="3">N1-4(HMT)</strain>
    </source>
</reference>
<dbReference type="RefSeq" id="WP_015392755.1">
    <property type="nucleotide sequence ID" value="NC_020291.1"/>
</dbReference>
<accession>M1MNY1</accession>
<sequence>MRDYLNSSESLQLVAFLKTIETSKEFINGKLMTNEEKTNLKKAMTWLDKSISSVTTRLNEKAKKAFDKSKSGVSFYLGSNIEIEVYRKRRSADIDAAYEENKEYFKLIELIMHYNCQNCKMDCHECLFYSEFEKNYIPEFTGKEPNCKYAYRTIDLKGNSKEKK</sequence>
<evidence type="ECO:0000313" key="2">
    <source>
        <dbReference type="EMBL" id="AGF56436.1"/>
    </source>
</evidence>
<dbReference type="PATRIC" id="fig|931276.5.peg.2680"/>
<dbReference type="HOGENOM" id="CLU_1616158_0_0_9"/>
<keyword evidence="3" id="KW-1185">Reference proteome</keyword>
<dbReference type="InterPro" id="IPR043711">
    <property type="entry name" value="DUF5651"/>
</dbReference>
<dbReference type="Proteomes" id="UP000011728">
    <property type="component" value="Chromosome"/>
</dbReference>
<dbReference type="KEGG" id="csr:Cspa_c26710"/>
<feature type="domain" description="DUF5651" evidence="1">
    <location>
        <begin position="99"/>
        <end position="151"/>
    </location>
</feature>
<dbReference type="OrthoDB" id="2988369at2"/>
<dbReference type="AlphaFoldDB" id="M1MNY1"/>
<protein>
    <recommendedName>
        <fullName evidence="1">DUF5651 domain-containing protein</fullName>
    </recommendedName>
</protein>
<evidence type="ECO:0000313" key="3">
    <source>
        <dbReference type="Proteomes" id="UP000011728"/>
    </source>
</evidence>
<dbReference type="eggNOG" id="ENOG5030GW8">
    <property type="taxonomic scope" value="Bacteria"/>
</dbReference>
<dbReference type="Pfam" id="PF18892">
    <property type="entry name" value="DUF5651"/>
    <property type="match status" value="1"/>
</dbReference>
<gene>
    <name evidence="2" type="ORF">Cspa_c26710</name>
</gene>
<organism evidence="2 3">
    <name type="scientific">Clostridium saccharoperbutylacetonicum N1-4(HMT)</name>
    <dbReference type="NCBI Taxonomy" id="931276"/>
    <lineage>
        <taxon>Bacteria</taxon>
        <taxon>Bacillati</taxon>
        <taxon>Bacillota</taxon>
        <taxon>Clostridia</taxon>
        <taxon>Eubacteriales</taxon>
        <taxon>Clostridiaceae</taxon>
        <taxon>Clostridium</taxon>
    </lineage>
</organism>
<dbReference type="EMBL" id="CP004121">
    <property type="protein sequence ID" value="AGF56436.1"/>
    <property type="molecule type" value="Genomic_DNA"/>
</dbReference>
<name>M1MNY1_9CLOT</name>
<proteinExistence type="predicted"/>